<feature type="domain" description="YbgF trimerisation" evidence="6">
    <location>
        <begin position="27"/>
        <end position="98"/>
    </location>
</feature>
<comment type="caution">
    <text evidence="7">The sequence shown here is derived from an EMBL/GenBank/DDBJ whole genome shotgun (WGS) entry which is preliminary data.</text>
</comment>
<feature type="compositionally biased region" description="Low complexity" evidence="4">
    <location>
        <begin position="96"/>
        <end position="123"/>
    </location>
</feature>
<keyword evidence="3" id="KW-0802">TPR repeat</keyword>
<comment type="subcellular location">
    <subcellularLocation>
        <location evidence="2">Periplasm</location>
    </subcellularLocation>
</comment>
<evidence type="ECO:0000259" key="5">
    <source>
        <dbReference type="Pfam" id="PF13525"/>
    </source>
</evidence>
<evidence type="ECO:0000313" key="7">
    <source>
        <dbReference type="EMBL" id="NDK38121.1"/>
    </source>
</evidence>
<dbReference type="SUPFAM" id="SSF48452">
    <property type="entry name" value="TPR-like"/>
    <property type="match status" value="1"/>
</dbReference>
<dbReference type="Gene3D" id="1.25.40.10">
    <property type="entry name" value="Tetratricopeptide repeat domain"/>
    <property type="match status" value="1"/>
</dbReference>
<dbReference type="RefSeq" id="WP_162348672.1">
    <property type="nucleotide sequence ID" value="NZ_QOVG01000002.1"/>
</dbReference>
<name>A0ABX0A9F9_9GAMM</name>
<dbReference type="InterPro" id="IPR019734">
    <property type="entry name" value="TPR_rpt"/>
</dbReference>
<dbReference type="HAMAP" id="MF_02066">
    <property type="entry name" value="CpoB"/>
    <property type="match status" value="1"/>
</dbReference>
<dbReference type="InterPro" id="IPR034706">
    <property type="entry name" value="CpoB"/>
</dbReference>
<dbReference type="SMART" id="SM00028">
    <property type="entry name" value="TPR"/>
    <property type="match status" value="3"/>
</dbReference>
<feature type="repeat" description="TPR" evidence="3">
    <location>
        <begin position="180"/>
        <end position="213"/>
    </location>
</feature>
<keyword evidence="8" id="KW-1185">Reference proteome</keyword>
<evidence type="ECO:0000256" key="1">
    <source>
        <dbReference type="ARBA" id="ARBA00022729"/>
    </source>
</evidence>
<dbReference type="EMBL" id="QOVG01000002">
    <property type="protein sequence ID" value="NDK38121.1"/>
    <property type="molecule type" value="Genomic_DNA"/>
</dbReference>
<evidence type="ECO:0000256" key="4">
    <source>
        <dbReference type="SAM" id="MobiDB-lite"/>
    </source>
</evidence>
<keyword evidence="1 2" id="KW-0732">Signal</keyword>
<reference evidence="7 8" key="1">
    <citation type="submission" date="2018-07" db="EMBL/GenBank/DDBJ databases">
        <title>Whole genome Sequencing of Pseudoxanthomonas gei KCTC 32298 (T).</title>
        <authorList>
            <person name="Kumar S."/>
            <person name="Bansal K."/>
            <person name="Kaur A."/>
            <person name="Patil P."/>
            <person name="Sharma S."/>
            <person name="Patil P.B."/>
        </authorList>
    </citation>
    <scope>NUCLEOTIDE SEQUENCE [LARGE SCALE GENOMIC DNA]</scope>
    <source>
        <strain evidence="7 8">KCTC 32298</strain>
    </source>
</reference>
<dbReference type="InterPro" id="IPR032519">
    <property type="entry name" value="YbgF_tri"/>
</dbReference>
<keyword evidence="2" id="KW-0175">Coiled coil</keyword>
<dbReference type="Gene3D" id="1.20.5.110">
    <property type="match status" value="1"/>
</dbReference>
<dbReference type="NCBIfam" id="TIGR02795">
    <property type="entry name" value="tol_pal_ybgF"/>
    <property type="match status" value="1"/>
</dbReference>
<proteinExistence type="inferred from homology"/>
<feature type="signal peptide" evidence="2">
    <location>
        <begin position="1"/>
        <end position="23"/>
    </location>
</feature>
<evidence type="ECO:0000256" key="3">
    <source>
        <dbReference type="PROSITE-ProRule" id="PRU00339"/>
    </source>
</evidence>
<feature type="coiled-coil region" evidence="2">
    <location>
        <begin position="45"/>
        <end position="86"/>
    </location>
</feature>
<accession>A0ABX0A9F9</accession>
<dbReference type="Pfam" id="PF16331">
    <property type="entry name" value="TolA_bind_tri"/>
    <property type="match status" value="1"/>
</dbReference>
<keyword evidence="2" id="KW-0574">Periplasm</keyword>
<feature type="chain" id="PRO_5044917464" description="Cell division coordinator CpoB" evidence="2">
    <location>
        <begin position="24"/>
        <end position="270"/>
    </location>
</feature>
<gene>
    <name evidence="7" type="primary">ygbF</name>
    <name evidence="2" type="synonym">cpoB</name>
    <name evidence="7" type="ORF">DT603_04610</name>
</gene>
<dbReference type="PROSITE" id="PS50005">
    <property type="entry name" value="TPR"/>
    <property type="match status" value="1"/>
</dbReference>
<sequence length="270" mass="29263" precursor="true">MRFLSGSILVIAAALVAVAPAHAQRQSLADRVAALETKSANDRGNTDLLNQVTQLRTEMQQLRDMVEQLQNENEKLKQTSRDQYLDLDGRLNRLEGGTVPAPAVAPPAAAAPPAGKPATAAATQERPPSVHGDVGAMANAGDERAAYNVAFDALKGGNYADAAQLFLSFLELYPSGAYTPNALYWLGESYYVTQNYQLAVQQFRTLLDRYPTHDKASGALLKLGLAEYGLGKVDDAERTLNEVLTRYPGSDVARTADDRLRSMQLGRSIR</sequence>
<dbReference type="InterPro" id="IPR039565">
    <property type="entry name" value="BamD-like"/>
</dbReference>
<dbReference type="Proteomes" id="UP001429354">
    <property type="component" value="Unassembled WGS sequence"/>
</dbReference>
<feature type="region of interest" description="Disordered" evidence="4">
    <location>
        <begin position="96"/>
        <end position="129"/>
    </location>
</feature>
<keyword evidence="2" id="KW-0132">Cell division</keyword>
<comment type="function">
    <text evidence="2">Mediates coordination of peptidoglycan synthesis and outer membrane constriction during cell division.</text>
</comment>
<dbReference type="InterPro" id="IPR014162">
    <property type="entry name" value="CpoB_C"/>
</dbReference>
<keyword evidence="2" id="KW-0131">Cell cycle</keyword>
<dbReference type="Pfam" id="PF13525">
    <property type="entry name" value="YfiO"/>
    <property type="match status" value="1"/>
</dbReference>
<protein>
    <recommendedName>
        <fullName evidence="2">Cell division coordinator CpoB</fullName>
    </recommendedName>
</protein>
<evidence type="ECO:0000259" key="6">
    <source>
        <dbReference type="Pfam" id="PF16331"/>
    </source>
</evidence>
<dbReference type="InterPro" id="IPR011990">
    <property type="entry name" value="TPR-like_helical_dom_sf"/>
</dbReference>
<evidence type="ECO:0000313" key="8">
    <source>
        <dbReference type="Proteomes" id="UP001429354"/>
    </source>
</evidence>
<evidence type="ECO:0000256" key="2">
    <source>
        <dbReference type="HAMAP-Rule" id="MF_02066"/>
    </source>
</evidence>
<feature type="domain" description="Outer membrane lipoprotein BamD-like" evidence="5">
    <location>
        <begin position="142"/>
        <end position="261"/>
    </location>
</feature>
<organism evidence="7 8">
    <name type="scientific">Pseudoxanthomonas gei</name>
    <dbReference type="NCBI Taxonomy" id="1383030"/>
    <lineage>
        <taxon>Bacteria</taxon>
        <taxon>Pseudomonadati</taxon>
        <taxon>Pseudomonadota</taxon>
        <taxon>Gammaproteobacteria</taxon>
        <taxon>Lysobacterales</taxon>
        <taxon>Lysobacteraceae</taxon>
        <taxon>Pseudoxanthomonas</taxon>
    </lineage>
</organism>
<comment type="similarity">
    <text evidence="2">Belongs to the CpoB family.</text>
</comment>